<dbReference type="EMBL" id="AP027151">
    <property type="protein sequence ID" value="BDV44393.1"/>
    <property type="molecule type" value="Genomic_DNA"/>
</dbReference>
<dbReference type="InterPro" id="IPR011698">
    <property type="entry name" value="GATase_3"/>
</dbReference>
<dbReference type="InterPro" id="IPR000878">
    <property type="entry name" value="4pyrrol_Mease"/>
</dbReference>
<feature type="active site" evidence="7">
    <location>
        <position position="708"/>
    </location>
</feature>
<dbReference type="InterPro" id="IPR014776">
    <property type="entry name" value="4pyrrole_Mease_sub2"/>
</dbReference>
<dbReference type="InterPro" id="IPR033949">
    <property type="entry name" value="CobQ_GATase1"/>
</dbReference>
<dbReference type="InterPro" id="IPR014777">
    <property type="entry name" value="4pyrrole_Mease_sub1"/>
</dbReference>
<dbReference type="SUPFAM" id="SSF53790">
    <property type="entry name" value="Tetrapyrrole methylase"/>
    <property type="match status" value="1"/>
</dbReference>
<dbReference type="NCBIfam" id="TIGR01466">
    <property type="entry name" value="cobJ_cbiH"/>
    <property type="match status" value="1"/>
</dbReference>
<evidence type="ECO:0000313" key="12">
    <source>
        <dbReference type="Proteomes" id="UP001317705"/>
    </source>
</evidence>
<dbReference type="CDD" id="cd11646">
    <property type="entry name" value="Precorrin_3B_C17_MT"/>
    <property type="match status" value="1"/>
</dbReference>
<evidence type="ECO:0000256" key="3">
    <source>
        <dbReference type="ARBA" id="ARBA00022603"/>
    </source>
</evidence>
<proteinExistence type="inferred from homology"/>
<protein>
    <recommendedName>
        <fullName evidence="7">Cobyric acid synthase</fullName>
    </recommendedName>
</protein>
<dbReference type="RefSeq" id="WP_282000497.1">
    <property type="nucleotide sequence ID" value="NZ_AP027151.1"/>
</dbReference>
<dbReference type="InterPro" id="IPR004459">
    <property type="entry name" value="CobQ_synth"/>
</dbReference>
<dbReference type="PANTHER" id="PTHR21343:SF1">
    <property type="entry name" value="COBYRIC ACID SYNTHASE"/>
    <property type="match status" value="1"/>
</dbReference>
<dbReference type="InterPro" id="IPR002586">
    <property type="entry name" value="CobQ/CobB/MinD/ParA_Nub-bd_dom"/>
</dbReference>
<comment type="pathway">
    <text evidence="1 7">Cofactor biosynthesis; adenosylcobalamin biosynthesis.</text>
</comment>
<evidence type="ECO:0000256" key="7">
    <source>
        <dbReference type="HAMAP-Rule" id="MF_00028"/>
    </source>
</evidence>
<gene>
    <name evidence="11" type="primary">cbiH</name>
    <name evidence="7" type="synonym">cobQ</name>
    <name evidence="11" type="ORF">GURASL_33160</name>
</gene>
<organism evidence="11 12">
    <name type="scientific">Geotalea uraniireducens</name>
    <dbReference type="NCBI Taxonomy" id="351604"/>
    <lineage>
        <taxon>Bacteria</taxon>
        <taxon>Pseudomonadati</taxon>
        <taxon>Thermodesulfobacteriota</taxon>
        <taxon>Desulfuromonadia</taxon>
        <taxon>Geobacterales</taxon>
        <taxon>Geobacteraceae</taxon>
        <taxon>Geotalea</taxon>
    </lineage>
</organism>
<dbReference type="Gene3D" id="3.40.50.880">
    <property type="match status" value="1"/>
</dbReference>
<reference evidence="11 12" key="1">
    <citation type="submission" date="2022-12" db="EMBL/GenBank/DDBJ databases">
        <title>Polyphasic characterization of Geotalea uranireducens NIT-SL11 newly isolated from a complex of sewage sludge and microbially reduced graphene oxide.</title>
        <authorList>
            <person name="Xie L."/>
            <person name="Yoshida N."/>
            <person name="Meng L."/>
        </authorList>
    </citation>
    <scope>NUCLEOTIDE SEQUENCE [LARGE SCALE GENOMIC DNA]</scope>
    <source>
        <strain evidence="11 12">NIT-SL11</strain>
    </source>
</reference>
<dbReference type="SUPFAM" id="SSF52317">
    <property type="entry name" value="Class I glutamine amidotransferase-like"/>
    <property type="match status" value="1"/>
</dbReference>
<evidence type="ECO:0000259" key="9">
    <source>
        <dbReference type="Pfam" id="PF01656"/>
    </source>
</evidence>
<evidence type="ECO:0000313" key="11">
    <source>
        <dbReference type="EMBL" id="BDV44393.1"/>
    </source>
</evidence>
<dbReference type="NCBIfam" id="NF001989">
    <property type="entry name" value="PRK00784.1"/>
    <property type="match status" value="1"/>
</dbReference>
<evidence type="ECO:0000256" key="1">
    <source>
        <dbReference type="ARBA" id="ARBA00004953"/>
    </source>
</evidence>
<comment type="function">
    <text evidence="7">Catalyzes amidations at positions B, D, E, and G on adenosylcobyrinic A,C-diamide. NH(2) groups are provided by glutamine, and one molecule of ATP is hydrogenolyzed for each amidation.</text>
</comment>
<feature type="domain" description="Tetrapyrrole methylase" evidence="8">
    <location>
        <begin position="3"/>
        <end position="208"/>
    </location>
</feature>
<dbReference type="NCBIfam" id="TIGR00313">
    <property type="entry name" value="cobQ"/>
    <property type="match status" value="1"/>
</dbReference>
<dbReference type="Gene3D" id="3.30.950.10">
    <property type="entry name" value="Methyltransferase, Cobalt-precorrin-4 Transmethylase, Domain 2"/>
    <property type="match status" value="1"/>
</dbReference>
<dbReference type="Pfam" id="PF00590">
    <property type="entry name" value="TP_methylase"/>
    <property type="match status" value="1"/>
</dbReference>
<accession>A0ABN6VVJ0</accession>
<comment type="similarity">
    <text evidence="7">Belongs to the CobB/CobQ family. CobQ subfamily.</text>
</comment>
<dbReference type="Pfam" id="PF07685">
    <property type="entry name" value="GATase_3"/>
    <property type="match status" value="1"/>
</dbReference>
<feature type="domain" description="CobB/CobQ-like glutamine amidotransferase" evidence="10">
    <location>
        <begin position="520"/>
        <end position="714"/>
    </location>
</feature>
<dbReference type="Proteomes" id="UP001317705">
    <property type="component" value="Chromosome"/>
</dbReference>
<evidence type="ECO:0000256" key="6">
    <source>
        <dbReference type="ARBA" id="ARBA00022962"/>
    </source>
</evidence>
<dbReference type="CDD" id="cd01750">
    <property type="entry name" value="GATase1_CobQ"/>
    <property type="match status" value="1"/>
</dbReference>
<dbReference type="PROSITE" id="PS51274">
    <property type="entry name" value="GATASE_COBBQ"/>
    <property type="match status" value="1"/>
</dbReference>
<evidence type="ECO:0000259" key="10">
    <source>
        <dbReference type="Pfam" id="PF07685"/>
    </source>
</evidence>
<keyword evidence="3" id="KW-0489">Methyltransferase</keyword>
<evidence type="ECO:0000256" key="2">
    <source>
        <dbReference type="ARBA" id="ARBA00022573"/>
    </source>
</evidence>
<dbReference type="InterPro" id="IPR006363">
    <property type="entry name" value="Cbl_synth_CobJ/CibH_dom"/>
</dbReference>
<dbReference type="InterPro" id="IPR047045">
    <property type="entry name" value="CobQ_N"/>
</dbReference>
<evidence type="ECO:0000259" key="8">
    <source>
        <dbReference type="Pfam" id="PF00590"/>
    </source>
</evidence>
<dbReference type="InterPro" id="IPR029062">
    <property type="entry name" value="Class_I_gatase-like"/>
</dbReference>
<dbReference type="Pfam" id="PF01656">
    <property type="entry name" value="CbiA"/>
    <property type="match status" value="1"/>
</dbReference>
<feature type="domain" description="CobQ/CobB/MinD/ParA nucleotide binding" evidence="9">
    <location>
        <begin position="268"/>
        <end position="489"/>
    </location>
</feature>
<dbReference type="SUPFAM" id="SSF52540">
    <property type="entry name" value="P-loop containing nucleoside triphosphate hydrolases"/>
    <property type="match status" value="1"/>
</dbReference>
<dbReference type="InterPro" id="IPR027417">
    <property type="entry name" value="P-loop_NTPase"/>
</dbReference>
<keyword evidence="6 7" id="KW-0315">Glutamine amidotransferase</keyword>
<dbReference type="InterPro" id="IPR035996">
    <property type="entry name" value="4pyrrol_Methylase_sf"/>
</dbReference>
<dbReference type="PROSITE" id="PS51273">
    <property type="entry name" value="GATASE_TYPE_1"/>
    <property type="match status" value="1"/>
</dbReference>
<dbReference type="CDD" id="cd05389">
    <property type="entry name" value="CobQ_N"/>
    <property type="match status" value="1"/>
</dbReference>
<keyword evidence="12" id="KW-1185">Reference proteome</keyword>
<dbReference type="HAMAP" id="MF_00028">
    <property type="entry name" value="CobQ"/>
    <property type="match status" value="1"/>
</dbReference>
<dbReference type="PANTHER" id="PTHR21343">
    <property type="entry name" value="DETHIOBIOTIN SYNTHETASE"/>
    <property type="match status" value="1"/>
</dbReference>
<name>A0ABN6VVJ0_9BACT</name>
<dbReference type="Gene3D" id="3.40.1010.10">
    <property type="entry name" value="Cobalt-precorrin-4 Transmethylase, Domain 1"/>
    <property type="match status" value="1"/>
</dbReference>
<sequence length="774" mass="82639">MAKLYVVGIGPGDLDHMTFEASEAIEYAETVVGYKTYLELIEPLLLGKEVVSSGMMKEVERCRQALELAAAGKTVALVSGGDAGVYGMAGLVLELANEMAEPPEIVIVPGVSAVQAAAAVLGAPLMHDFAVISLSDLLTPWDQIERRLVAAAAADFVVALYNPRSKGRVTQLEEARAILLAVRPSTTPVGIVRNACRAGEERIVTTLAGLLDHPVDMFSLVIVGNSATFVDDAGRMVTPRGYATRGEEKEHRPLTAHALPLTCGGNALMVVGTASDVGKSVITAGLCRILKQRGLTVAPFKSQNMALNSAVTPEGGEIGRAQATQAAACGIPPHVDMNPILLKPSSDTGSQVIVQGTAVGTMSVREYNAYKPRAFAKVRESYERLAAAHEFVVIEGAGSIAEINLKAHDIANLRVAEMVGCPAILVADIDRGGVFAQIVGTLALLEPAERERIKGIVINKFRGDPSLLKPGIDFVEQRTGVPVLGVVPMFGGFRLPEEDSVALSRKNTGLSLRPQDETLTIGVVKLSRISNYTDFDPLENEADVQLVYVDGEEQLRNLDLLILPGSKATTTDLFFLMERGLFEAIRAFRGPIVGICGGYQMLGKRVADPHTVESGIREAEGLGLLDVVTVMLERKTTHQATAELFPAGFQVAPRCRGVVNGYEIHMGETILGPGARPFARIVSRSGQPVEVLDGAVSCDGRIFGTYLHGIFDNHCFRTAFLNRLRRSKGLAERTIDECPQDPFELLAAHLEEHLDIARLLAICGLTAAPAPGAG</sequence>
<keyword evidence="4" id="KW-0808">Transferase</keyword>
<evidence type="ECO:0000256" key="4">
    <source>
        <dbReference type="ARBA" id="ARBA00022679"/>
    </source>
</evidence>
<keyword evidence="2 7" id="KW-0169">Cobalamin biosynthesis</keyword>
<feature type="active site" description="Nucleophile" evidence="7">
    <location>
        <position position="596"/>
    </location>
</feature>
<keyword evidence="5" id="KW-0949">S-adenosyl-L-methionine</keyword>
<evidence type="ECO:0000256" key="5">
    <source>
        <dbReference type="ARBA" id="ARBA00022691"/>
    </source>
</evidence>
<dbReference type="Gene3D" id="3.40.50.300">
    <property type="entry name" value="P-loop containing nucleotide triphosphate hydrolases"/>
    <property type="match status" value="1"/>
</dbReference>